<keyword evidence="1" id="KW-0732">Signal</keyword>
<evidence type="ECO:0000256" key="1">
    <source>
        <dbReference type="SAM" id="SignalP"/>
    </source>
</evidence>
<evidence type="ECO:0000313" key="3">
    <source>
        <dbReference type="Proteomes" id="UP001208131"/>
    </source>
</evidence>
<protein>
    <submittedName>
        <fullName evidence="2">DUF4358 domain-containing protein</fullName>
    </submittedName>
</protein>
<dbReference type="AlphaFoldDB" id="A0AAE3IG92"/>
<feature type="signal peptide" evidence="1">
    <location>
        <begin position="1"/>
        <end position="19"/>
    </location>
</feature>
<dbReference type="Proteomes" id="UP001208131">
    <property type="component" value="Unassembled WGS sequence"/>
</dbReference>
<dbReference type="Pfam" id="PF14270">
    <property type="entry name" value="DUF4358"/>
    <property type="match status" value="1"/>
</dbReference>
<feature type="chain" id="PRO_5042016132" evidence="1">
    <location>
        <begin position="20"/>
        <end position="171"/>
    </location>
</feature>
<dbReference type="EMBL" id="JAOQJZ010000003">
    <property type="protein sequence ID" value="MCU6705114.1"/>
    <property type="molecule type" value="Genomic_DNA"/>
</dbReference>
<proteinExistence type="predicted"/>
<gene>
    <name evidence="2" type="ORF">OCV57_04115</name>
</gene>
<dbReference type="InterPro" id="IPR025648">
    <property type="entry name" value="DUF4358"/>
</dbReference>
<name>A0AAE3IG92_9FIRM</name>
<reference evidence="2 3" key="1">
    <citation type="journal article" date="2021" name="ISME Commun">
        <title>Automated analysis of genomic sequences facilitates high-throughput and comprehensive description of bacteria.</title>
        <authorList>
            <person name="Hitch T.C.A."/>
        </authorList>
    </citation>
    <scope>NUCLEOTIDE SEQUENCE [LARGE SCALE GENOMIC DNA]</scope>
    <source>
        <strain evidence="2 3">Sanger_31</strain>
    </source>
</reference>
<evidence type="ECO:0000313" key="2">
    <source>
        <dbReference type="EMBL" id="MCU6705114.1"/>
    </source>
</evidence>
<dbReference type="RefSeq" id="WP_267300535.1">
    <property type="nucleotide sequence ID" value="NZ_JAOQJZ010000003.1"/>
</dbReference>
<sequence length="171" mass="18081">MKTKKILCTLMAVMCIGTAALTGCGSDSDSSTANSANSVAAAQTNESVDVTAVADKLKDGIEFKDELAELDEAKIEKIIGISADSYTKAKVYVSSSGGTAEEIDCFEAKDADSAKAIADTLTARVESQKKVFENYVPEEMTKLGDPVLVTNGNYVYLCLSNDNDKAKEIIG</sequence>
<dbReference type="PROSITE" id="PS51257">
    <property type="entry name" value="PROKAR_LIPOPROTEIN"/>
    <property type="match status" value="1"/>
</dbReference>
<organism evidence="2 3">
    <name type="scientific">Hominimerdicola aceti</name>
    <dbReference type="NCBI Taxonomy" id="2981726"/>
    <lineage>
        <taxon>Bacteria</taxon>
        <taxon>Bacillati</taxon>
        <taxon>Bacillota</taxon>
        <taxon>Clostridia</taxon>
        <taxon>Eubacteriales</taxon>
        <taxon>Oscillospiraceae</taxon>
        <taxon>Hominimerdicola</taxon>
    </lineage>
</organism>
<comment type="caution">
    <text evidence="2">The sequence shown here is derived from an EMBL/GenBank/DDBJ whole genome shotgun (WGS) entry which is preliminary data.</text>
</comment>
<keyword evidence="3" id="KW-1185">Reference proteome</keyword>
<accession>A0AAE3IG92</accession>